<comment type="pathway">
    <text evidence="9">Porphyrin-containing compound metabolism; protoheme biosynthesis.</text>
</comment>
<evidence type="ECO:0000256" key="2">
    <source>
        <dbReference type="ARBA" id="ARBA00022617"/>
    </source>
</evidence>
<dbReference type="Proteomes" id="UP000547458">
    <property type="component" value="Unassembled WGS sequence"/>
</dbReference>
<dbReference type="InterPro" id="IPR010644">
    <property type="entry name" value="ChdC/CLD"/>
</dbReference>
<evidence type="ECO:0000256" key="9">
    <source>
        <dbReference type="HAMAP-Rule" id="MF_02244"/>
    </source>
</evidence>
<evidence type="ECO:0000313" key="11">
    <source>
        <dbReference type="EMBL" id="NJC22990.1"/>
    </source>
</evidence>
<keyword evidence="4 9" id="KW-0408">Iron</keyword>
<feature type="active site" evidence="9">
    <location>
        <position position="146"/>
    </location>
</feature>
<dbReference type="InterPro" id="IPR011008">
    <property type="entry name" value="Dimeric_a/b-barrel"/>
</dbReference>
<evidence type="ECO:0000256" key="8">
    <source>
        <dbReference type="ARBA" id="ARBA00050019"/>
    </source>
</evidence>
<comment type="catalytic activity">
    <reaction evidence="7">
        <text>Fe-coproporphyrin III + 2 H2O2 + 2 H(+) = heme b + 2 CO2 + 4 H2O</text>
        <dbReference type="Rhea" id="RHEA:56516"/>
        <dbReference type="ChEBI" id="CHEBI:15377"/>
        <dbReference type="ChEBI" id="CHEBI:15378"/>
        <dbReference type="ChEBI" id="CHEBI:16240"/>
        <dbReference type="ChEBI" id="CHEBI:16526"/>
        <dbReference type="ChEBI" id="CHEBI:60344"/>
        <dbReference type="ChEBI" id="CHEBI:68438"/>
        <dbReference type="EC" id="1.3.98.5"/>
    </reaction>
    <physiologicalReaction direction="left-to-right" evidence="7">
        <dbReference type="Rhea" id="RHEA:56517"/>
    </physiologicalReaction>
</comment>
<keyword evidence="9 11" id="KW-0560">Oxidoreductase</keyword>
<dbReference type="GO" id="GO:0046872">
    <property type="term" value="F:metal ion binding"/>
    <property type="evidence" value="ECO:0007669"/>
    <property type="project" value="UniProtKB-KW"/>
</dbReference>
<dbReference type="EC" id="1.3.98.5" evidence="8 9"/>
<comment type="catalytic activity">
    <reaction evidence="9">
        <text>harderoheme III + H2O2 + H(+) = heme b + CO2 + 2 H2O</text>
        <dbReference type="Rhea" id="RHEA:57944"/>
        <dbReference type="ChEBI" id="CHEBI:15377"/>
        <dbReference type="ChEBI" id="CHEBI:15378"/>
        <dbReference type="ChEBI" id="CHEBI:16240"/>
        <dbReference type="ChEBI" id="CHEBI:16526"/>
        <dbReference type="ChEBI" id="CHEBI:60344"/>
        <dbReference type="ChEBI" id="CHEBI:142463"/>
    </reaction>
</comment>
<evidence type="ECO:0000256" key="10">
    <source>
        <dbReference type="SAM" id="MobiDB-lite"/>
    </source>
</evidence>
<proteinExistence type="inferred from homology"/>
<comment type="catalytic activity">
    <reaction evidence="9">
        <text>Fe-coproporphyrin III + H2O2 + H(+) = harderoheme III + CO2 + 2 H2O</text>
        <dbReference type="Rhea" id="RHEA:57940"/>
        <dbReference type="ChEBI" id="CHEBI:15377"/>
        <dbReference type="ChEBI" id="CHEBI:15378"/>
        <dbReference type="ChEBI" id="CHEBI:16240"/>
        <dbReference type="ChEBI" id="CHEBI:16526"/>
        <dbReference type="ChEBI" id="CHEBI:68438"/>
        <dbReference type="ChEBI" id="CHEBI:142463"/>
    </reaction>
</comment>
<dbReference type="NCBIfam" id="NF042928">
    <property type="entry name" value="HemQ_actino"/>
    <property type="match status" value="1"/>
</dbReference>
<comment type="cofactor">
    <cofactor evidence="9">
        <name>Fe-coproporphyrin III</name>
        <dbReference type="ChEBI" id="CHEBI:68438"/>
    </cofactor>
    <text evidence="9">Fe-coproporphyrin III acts as both substrate and redox cofactor.</text>
</comment>
<evidence type="ECO:0000256" key="1">
    <source>
        <dbReference type="ARBA" id="ARBA00014413"/>
    </source>
</evidence>
<evidence type="ECO:0000256" key="6">
    <source>
        <dbReference type="ARBA" id="ARBA00030236"/>
    </source>
</evidence>
<feature type="compositionally biased region" description="Low complexity" evidence="10">
    <location>
        <begin position="8"/>
        <end position="25"/>
    </location>
</feature>
<dbReference type="EMBL" id="JAATJL010000001">
    <property type="protein sequence ID" value="NJC22990.1"/>
    <property type="molecule type" value="Genomic_DNA"/>
</dbReference>
<reference evidence="11 12" key="1">
    <citation type="submission" date="2020-03" db="EMBL/GenBank/DDBJ databases">
        <title>Sequencing the genomes of 1000 actinobacteria strains.</title>
        <authorList>
            <person name="Klenk H.-P."/>
        </authorList>
    </citation>
    <scope>NUCLEOTIDE SEQUENCE [LARGE SCALE GENOMIC DNA]</scope>
    <source>
        <strain evidence="11 12">DSM 16403</strain>
    </source>
</reference>
<gene>
    <name evidence="9" type="primary">chdC</name>
    <name evidence="11" type="ORF">BJ994_002066</name>
</gene>
<protein>
    <recommendedName>
        <fullName evidence="1 9">Coproheme decarboxylase</fullName>
        <ecNumber evidence="8 9">1.3.98.5</ecNumber>
    </recommendedName>
    <alternativeName>
        <fullName evidence="5 9">Coproheme III oxidative decarboxylase</fullName>
    </alternativeName>
    <alternativeName>
        <fullName evidence="6 9">Hydrogen peroxide-dependent heme synthase</fullName>
    </alternativeName>
</protein>
<keyword evidence="9" id="KW-0350">Heme biosynthesis</keyword>
<feature type="region of interest" description="Disordered" evidence="10">
    <location>
        <begin position="1"/>
        <end position="25"/>
    </location>
</feature>
<dbReference type="GO" id="GO:0016634">
    <property type="term" value="F:oxidoreductase activity, acting on the CH-CH group of donors, oxygen as acceptor"/>
    <property type="evidence" value="ECO:0007669"/>
    <property type="project" value="UniProtKB-UniRule"/>
</dbReference>
<name>A0A846RMZ9_9MICC</name>
<dbReference type="AlphaFoldDB" id="A0A846RMZ9"/>
<evidence type="ECO:0000256" key="5">
    <source>
        <dbReference type="ARBA" id="ARBA00029882"/>
    </source>
</evidence>
<comment type="function">
    <text evidence="9">Involved in coproporphyrin-dependent heme b biosynthesis. Catalyzes the decarboxylation of Fe-coproporphyrin III (coproheme) to heme b (protoheme IX), the last step of the pathway. The reaction occurs in a stepwise manner with a three-propionate intermediate.</text>
</comment>
<keyword evidence="12" id="KW-1185">Reference proteome</keyword>
<dbReference type="PANTHER" id="PTHR36843">
    <property type="entry name" value="HEME-DEPENDENT PEROXIDASE YWFI-RELATED"/>
    <property type="match status" value="1"/>
</dbReference>
<dbReference type="GO" id="GO:0020037">
    <property type="term" value="F:heme binding"/>
    <property type="evidence" value="ECO:0007669"/>
    <property type="project" value="InterPro"/>
</dbReference>
<evidence type="ECO:0000256" key="4">
    <source>
        <dbReference type="ARBA" id="ARBA00023004"/>
    </source>
</evidence>
<comment type="similarity">
    <text evidence="9">Belongs to the ChdC family. Type 2 subfamily.</text>
</comment>
<accession>A0A846RMZ9</accession>
<evidence type="ECO:0000256" key="7">
    <source>
        <dbReference type="ARBA" id="ARBA00049896"/>
    </source>
</evidence>
<comment type="caution">
    <text evidence="11">The sequence shown here is derived from an EMBL/GenBank/DDBJ whole genome shotgun (WGS) entry which is preliminary data.</text>
</comment>
<dbReference type="GO" id="GO:0006785">
    <property type="term" value="P:heme B biosynthetic process"/>
    <property type="evidence" value="ECO:0007669"/>
    <property type="project" value="UniProtKB-UniRule"/>
</dbReference>
<evidence type="ECO:0000256" key="3">
    <source>
        <dbReference type="ARBA" id="ARBA00022723"/>
    </source>
</evidence>
<dbReference type="Gene3D" id="3.30.70.1030">
    <property type="entry name" value="Apc35880, domain 1"/>
    <property type="match status" value="1"/>
</dbReference>
<dbReference type="Pfam" id="PF06778">
    <property type="entry name" value="Chlor_dismutase"/>
    <property type="match status" value="1"/>
</dbReference>
<dbReference type="PANTHER" id="PTHR36843:SF1">
    <property type="entry name" value="COPROHEME DECARBOXYLASE"/>
    <property type="match status" value="1"/>
</dbReference>
<dbReference type="SUPFAM" id="SSF54909">
    <property type="entry name" value="Dimeric alpha+beta barrel"/>
    <property type="match status" value="1"/>
</dbReference>
<dbReference type="HAMAP" id="MF_02244">
    <property type="entry name" value="Coproheme_decarbox_2"/>
    <property type="match status" value="1"/>
</dbReference>
<feature type="binding site" description="axial binding residue" evidence="9">
    <location>
        <position position="169"/>
    </location>
    <ligand>
        <name>Fe-coproporphyrin III</name>
        <dbReference type="ChEBI" id="CHEBI:68438"/>
    </ligand>
    <ligandPart>
        <name>Fe</name>
        <dbReference type="ChEBI" id="CHEBI:18248"/>
    </ligandPart>
</feature>
<keyword evidence="3 9" id="KW-0479">Metal-binding</keyword>
<sequence length="244" mass="27288">MSEIAGPAATNTTSRTDSTSASTSGDDAAATQFFTLWTVFKRSAGTPDDGAALEAAVTELDGAQVTVRGFYDVSAMREDADIMVWLHGSRAEDLQAGVRTLRRTATFAGAEIAWSAMGVHRDAEFSKSHSPAFSRGVEPSTWVCVYPFVRSYDWYILPSEERREMLYDHGMKGRQYPQVLSNTVSSFALGDWEWILALEAPELVDLVDLMRHLRETEARRHVREEIPFYTGRRIDAREVAEVLR</sequence>
<evidence type="ECO:0000313" key="12">
    <source>
        <dbReference type="Proteomes" id="UP000547458"/>
    </source>
</evidence>
<organism evidence="11 12">
    <name type="scientific">Arthrobacter pigmenti</name>
    <dbReference type="NCBI Taxonomy" id="271432"/>
    <lineage>
        <taxon>Bacteria</taxon>
        <taxon>Bacillati</taxon>
        <taxon>Actinomycetota</taxon>
        <taxon>Actinomycetes</taxon>
        <taxon>Micrococcales</taxon>
        <taxon>Micrococcaceae</taxon>
        <taxon>Arthrobacter</taxon>
    </lineage>
</organism>
<dbReference type="RefSeq" id="WP_167993882.1">
    <property type="nucleotide sequence ID" value="NZ_JAATJL010000001.1"/>
</dbReference>
<keyword evidence="2 9" id="KW-0349">Heme</keyword>